<name>A0AAV9GE29_9PEZI</name>
<evidence type="ECO:0000313" key="2">
    <source>
        <dbReference type="EMBL" id="KAK4446205.1"/>
    </source>
</evidence>
<proteinExistence type="predicted"/>
<organism evidence="2 3">
    <name type="scientific">Podospora aff. communis PSN243</name>
    <dbReference type="NCBI Taxonomy" id="3040156"/>
    <lineage>
        <taxon>Eukaryota</taxon>
        <taxon>Fungi</taxon>
        <taxon>Dikarya</taxon>
        <taxon>Ascomycota</taxon>
        <taxon>Pezizomycotina</taxon>
        <taxon>Sordariomycetes</taxon>
        <taxon>Sordariomycetidae</taxon>
        <taxon>Sordariales</taxon>
        <taxon>Podosporaceae</taxon>
        <taxon>Podospora</taxon>
    </lineage>
</organism>
<reference evidence="2" key="2">
    <citation type="submission" date="2023-05" db="EMBL/GenBank/DDBJ databases">
        <authorList>
            <consortium name="Lawrence Berkeley National Laboratory"/>
            <person name="Steindorff A."/>
            <person name="Hensen N."/>
            <person name="Bonometti L."/>
            <person name="Westerberg I."/>
            <person name="Brannstrom I.O."/>
            <person name="Guillou S."/>
            <person name="Cros-Aarteil S."/>
            <person name="Calhoun S."/>
            <person name="Haridas S."/>
            <person name="Kuo A."/>
            <person name="Mondo S."/>
            <person name="Pangilinan J."/>
            <person name="Riley R."/>
            <person name="Labutti K."/>
            <person name="Andreopoulos B."/>
            <person name="Lipzen A."/>
            <person name="Chen C."/>
            <person name="Yanf M."/>
            <person name="Daum C."/>
            <person name="Ng V."/>
            <person name="Clum A."/>
            <person name="Ohm R."/>
            <person name="Martin F."/>
            <person name="Silar P."/>
            <person name="Natvig D."/>
            <person name="Lalanne C."/>
            <person name="Gautier V."/>
            <person name="Ament-Velasquez S.L."/>
            <person name="Kruys A."/>
            <person name="Hutchinson M.I."/>
            <person name="Powell A.J."/>
            <person name="Barry K."/>
            <person name="Miller A.N."/>
            <person name="Grigoriev I.V."/>
            <person name="Debuchy R."/>
            <person name="Gladieux P."/>
            <person name="Thoren M.H."/>
            <person name="Johannesson H."/>
        </authorList>
    </citation>
    <scope>NUCLEOTIDE SEQUENCE</scope>
    <source>
        <strain evidence="2">PSN243</strain>
    </source>
</reference>
<reference evidence="2" key="1">
    <citation type="journal article" date="2023" name="Mol. Phylogenet. Evol.">
        <title>Genome-scale phylogeny and comparative genomics of the fungal order Sordariales.</title>
        <authorList>
            <person name="Hensen N."/>
            <person name="Bonometti L."/>
            <person name="Westerberg I."/>
            <person name="Brannstrom I.O."/>
            <person name="Guillou S."/>
            <person name="Cros-Aarteil S."/>
            <person name="Calhoun S."/>
            <person name="Haridas S."/>
            <person name="Kuo A."/>
            <person name="Mondo S."/>
            <person name="Pangilinan J."/>
            <person name="Riley R."/>
            <person name="LaButti K."/>
            <person name="Andreopoulos B."/>
            <person name="Lipzen A."/>
            <person name="Chen C."/>
            <person name="Yan M."/>
            <person name="Daum C."/>
            <person name="Ng V."/>
            <person name="Clum A."/>
            <person name="Steindorff A."/>
            <person name="Ohm R.A."/>
            <person name="Martin F."/>
            <person name="Silar P."/>
            <person name="Natvig D.O."/>
            <person name="Lalanne C."/>
            <person name="Gautier V."/>
            <person name="Ament-Velasquez S.L."/>
            <person name="Kruys A."/>
            <person name="Hutchinson M.I."/>
            <person name="Powell A.J."/>
            <person name="Barry K."/>
            <person name="Miller A.N."/>
            <person name="Grigoriev I.V."/>
            <person name="Debuchy R."/>
            <person name="Gladieux P."/>
            <person name="Hiltunen Thoren M."/>
            <person name="Johannesson H."/>
        </authorList>
    </citation>
    <scope>NUCLEOTIDE SEQUENCE</scope>
    <source>
        <strain evidence="2">PSN243</strain>
    </source>
</reference>
<accession>A0AAV9GE29</accession>
<gene>
    <name evidence="2" type="ORF">QBC34DRAFT_441167</name>
</gene>
<feature type="signal peptide" evidence="1">
    <location>
        <begin position="1"/>
        <end position="19"/>
    </location>
</feature>
<dbReference type="EMBL" id="MU865959">
    <property type="protein sequence ID" value="KAK4446205.1"/>
    <property type="molecule type" value="Genomic_DNA"/>
</dbReference>
<protein>
    <submittedName>
        <fullName evidence="2">Uncharacterized protein</fullName>
    </submittedName>
</protein>
<feature type="chain" id="PRO_5043888788" evidence="1">
    <location>
        <begin position="20"/>
        <end position="175"/>
    </location>
</feature>
<keyword evidence="1" id="KW-0732">Signal</keyword>
<sequence>MRTLTFTFLSLTLFHSVLAQRGFHLLDRQASWMHKTPADACPNRVDCAEIREPFDDDGVWLVPANNFNCGVLQDRNYFEGLAHTSQIGHGTTLKGQCGSSSLTFYPVDNGQGLEVWESNGSRFYGKCYRQEPGKGLDCGNPQGFGCSHPLSGPALPNSCRIRATDVWVCPVDLCG</sequence>
<dbReference type="AlphaFoldDB" id="A0AAV9GE29"/>
<keyword evidence="3" id="KW-1185">Reference proteome</keyword>
<dbReference type="Proteomes" id="UP001321760">
    <property type="component" value="Unassembled WGS sequence"/>
</dbReference>
<evidence type="ECO:0000256" key="1">
    <source>
        <dbReference type="SAM" id="SignalP"/>
    </source>
</evidence>
<comment type="caution">
    <text evidence="2">The sequence shown here is derived from an EMBL/GenBank/DDBJ whole genome shotgun (WGS) entry which is preliminary data.</text>
</comment>
<evidence type="ECO:0000313" key="3">
    <source>
        <dbReference type="Proteomes" id="UP001321760"/>
    </source>
</evidence>